<organism evidence="1 2">
    <name type="scientific">Humitalea rosea</name>
    <dbReference type="NCBI Taxonomy" id="990373"/>
    <lineage>
        <taxon>Bacteria</taxon>
        <taxon>Pseudomonadati</taxon>
        <taxon>Pseudomonadota</taxon>
        <taxon>Alphaproteobacteria</taxon>
        <taxon>Acetobacterales</taxon>
        <taxon>Roseomonadaceae</taxon>
        <taxon>Humitalea</taxon>
    </lineage>
</organism>
<name>A0A2W7I3K9_9PROT</name>
<dbReference type="EMBL" id="QKYU01000021">
    <property type="protein sequence ID" value="PZW41366.1"/>
    <property type="molecule type" value="Genomic_DNA"/>
</dbReference>
<accession>A0A2W7I3K9</accession>
<keyword evidence="2" id="KW-1185">Reference proteome</keyword>
<dbReference type="PANTHER" id="PTHR30632:SF11">
    <property type="entry name" value="BLR4797 PROTEIN"/>
    <property type="match status" value="1"/>
</dbReference>
<proteinExistence type="predicted"/>
<dbReference type="Proteomes" id="UP000249688">
    <property type="component" value="Unassembled WGS sequence"/>
</dbReference>
<reference evidence="1 2" key="1">
    <citation type="submission" date="2018-06" db="EMBL/GenBank/DDBJ databases">
        <title>Genomic Encyclopedia of Archaeal and Bacterial Type Strains, Phase II (KMG-II): from individual species to whole genera.</title>
        <authorList>
            <person name="Goeker M."/>
        </authorList>
    </citation>
    <scope>NUCLEOTIDE SEQUENCE [LARGE SCALE GENOMIC DNA]</scope>
    <source>
        <strain evidence="1 2">DSM 24525</strain>
    </source>
</reference>
<dbReference type="InterPro" id="IPR050682">
    <property type="entry name" value="ModA/WtpA"/>
</dbReference>
<dbReference type="OrthoDB" id="7261414at2"/>
<dbReference type="GO" id="GO:0015689">
    <property type="term" value="P:molybdate ion transport"/>
    <property type="evidence" value="ECO:0007669"/>
    <property type="project" value="TreeGrafter"/>
</dbReference>
<sequence length="234" mass="23519">MPATVRLLSTLAVLRALEEVRAACEAEADVALEVAFGPTNDMLARLAAGEVADAAILTATAVEAMIAEGKMLAESRVDLALSGIGLAVRAGAPRPDISTPEALRAALLAIPSIVVSRAGASGAVFAGVVARLGIADAVAAKSLVIPIGLTAELVARGEAAMAVQQVSELLAVAGVDLVGPLPPPLQHRALFSAAVFSASPEAAAATRLLRCLGAALTPALLRRHGLEPPPSEKA</sequence>
<dbReference type="GO" id="GO:0030973">
    <property type="term" value="F:molybdate ion binding"/>
    <property type="evidence" value="ECO:0007669"/>
    <property type="project" value="TreeGrafter"/>
</dbReference>
<protein>
    <submittedName>
        <fullName evidence="1">Molybdate transport system substrate-binding protein</fullName>
    </submittedName>
</protein>
<dbReference type="SUPFAM" id="SSF53850">
    <property type="entry name" value="Periplasmic binding protein-like II"/>
    <property type="match status" value="1"/>
</dbReference>
<dbReference type="AlphaFoldDB" id="A0A2W7I3K9"/>
<gene>
    <name evidence="1" type="ORF">C8P66_12174</name>
</gene>
<comment type="caution">
    <text evidence="1">The sequence shown here is derived from an EMBL/GenBank/DDBJ whole genome shotgun (WGS) entry which is preliminary data.</text>
</comment>
<dbReference type="Pfam" id="PF13531">
    <property type="entry name" value="SBP_bac_11"/>
    <property type="match status" value="1"/>
</dbReference>
<evidence type="ECO:0000313" key="1">
    <source>
        <dbReference type="EMBL" id="PZW41366.1"/>
    </source>
</evidence>
<dbReference type="PANTHER" id="PTHR30632">
    <property type="entry name" value="MOLYBDATE-BINDING PERIPLASMIC PROTEIN"/>
    <property type="match status" value="1"/>
</dbReference>
<dbReference type="Gene3D" id="3.40.190.10">
    <property type="entry name" value="Periplasmic binding protein-like II"/>
    <property type="match status" value="2"/>
</dbReference>
<dbReference type="RefSeq" id="WP_111399542.1">
    <property type="nucleotide sequence ID" value="NZ_QKYU01000021.1"/>
</dbReference>
<evidence type="ECO:0000313" key="2">
    <source>
        <dbReference type="Proteomes" id="UP000249688"/>
    </source>
</evidence>